<dbReference type="RefSeq" id="WP_092051901.1">
    <property type="nucleotide sequence ID" value="NZ_FOQD01000012.1"/>
</dbReference>
<sequence>MAEKIKVKVETEWFDIPTLYDMRDDEFERHVNDDELFYVDHHEIARSSIAGYPIATTKEQLDIVIAHLESFRDTLRSR</sequence>
<evidence type="ECO:0000313" key="1">
    <source>
        <dbReference type="EMBL" id="SFI79163.1"/>
    </source>
</evidence>
<dbReference type="OrthoDB" id="6614539at2"/>
<protein>
    <submittedName>
        <fullName evidence="1">Uncharacterized protein</fullName>
    </submittedName>
</protein>
<dbReference type="AlphaFoldDB" id="A0A1I3L362"/>
<keyword evidence="2" id="KW-1185">Reference proteome</keyword>
<name>A0A1I3L362_9PLAN</name>
<dbReference type="EMBL" id="FOQD01000012">
    <property type="protein sequence ID" value="SFI79163.1"/>
    <property type="molecule type" value="Genomic_DNA"/>
</dbReference>
<gene>
    <name evidence="1" type="ORF">SAMN05421753_112125</name>
</gene>
<proteinExistence type="predicted"/>
<organism evidence="1 2">
    <name type="scientific">Planctomicrobium piriforme</name>
    <dbReference type="NCBI Taxonomy" id="1576369"/>
    <lineage>
        <taxon>Bacteria</taxon>
        <taxon>Pseudomonadati</taxon>
        <taxon>Planctomycetota</taxon>
        <taxon>Planctomycetia</taxon>
        <taxon>Planctomycetales</taxon>
        <taxon>Planctomycetaceae</taxon>
        <taxon>Planctomicrobium</taxon>
    </lineage>
</organism>
<accession>A0A1I3L362</accession>
<dbReference type="STRING" id="1576369.SAMN05421753_112125"/>
<evidence type="ECO:0000313" key="2">
    <source>
        <dbReference type="Proteomes" id="UP000199518"/>
    </source>
</evidence>
<dbReference type="Proteomes" id="UP000199518">
    <property type="component" value="Unassembled WGS sequence"/>
</dbReference>
<reference evidence="2" key="1">
    <citation type="submission" date="2016-10" db="EMBL/GenBank/DDBJ databases">
        <authorList>
            <person name="Varghese N."/>
            <person name="Submissions S."/>
        </authorList>
    </citation>
    <scope>NUCLEOTIDE SEQUENCE [LARGE SCALE GENOMIC DNA]</scope>
    <source>
        <strain evidence="2">DSM 26348</strain>
    </source>
</reference>